<gene>
    <name evidence="2" type="ORF">GMARGA_LOCUS10959</name>
</gene>
<evidence type="ECO:0000313" key="3">
    <source>
        <dbReference type="Proteomes" id="UP000789901"/>
    </source>
</evidence>
<feature type="compositionally biased region" description="Basic and acidic residues" evidence="1">
    <location>
        <begin position="48"/>
        <end position="60"/>
    </location>
</feature>
<name>A0ABN7UUY2_GIGMA</name>
<proteinExistence type="predicted"/>
<evidence type="ECO:0000256" key="1">
    <source>
        <dbReference type="SAM" id="MobiDB-lite"/>
    </source>
</evidence>
<organism evidence="2 3">
    <name type="scientific">Gigaspora margarita</name>
    <dbReference type="NCBI Taxonomy" id="4874"/>
    <lineage>
        <taxon>Eukaryota</taxon>
        <taxon>Fungi</taxon>
        <taxon>Fungi incertae sedis</taxon>
        <taxon>Mucoromycota</taxon>
        <taxon>Glomeromycotina</taxon>
        <taxon>Glomeromycetes</taxon>
        <taxon>Diversisporales</taxon>
        <taxon>Gigasporaceae</taxon>
        <taxon>Gigaspora</taxon>
    </lineage>
</organism>
<reference evidence="2 3" key="1">
    <citation type="submission" date="2021-06" db="EMBL/GenBank/DDBJ databases">
        <authorList>
            <person name="Kallberg Y."/>
            <person name="Tangrot J."/>
            <person name="Rosling A."/>
        </authorList>
    </citation>
    <scope>NUCLEOTIDE SEQUENCE [LARGE SCALE GENOMIC DNA]</scope>
    <source>
        <strain evidence="2 3">120-4 pot B 10/14</strain>
    </source>
</reference>
<dbReference type="EMBL" id="CAJVQB010006278">
    <property type="protein sequence ID" value="CAG8681004.1"/>
    <property type="molecule type" value="Genomic_DNA"/>
</dbReference>
<sequence>MSSSAKYLLMSQSKYLEKLNEISLDERKKSIKEIEDSEDSSINLTSDNKFENDNQSKNDEFENNIISPECNREVSRLIGHCKPCNSQHFKDNFCKWTSGDLDIDKIIQESQLELMKFRNYRMD</sequence>
<feature type="region of interest" description="Disordered" evidence="1">
    <location>
        <begin position="32"/>
        <end position="61"/>
    </location>
</feature>
<comment type="caution">
    <text evidence="2">The sequence shown here is derived from an EMBL/GenBank/DDBJ whole genome shotgun (WGS) entry which is preliminary data.</text>
</comment>
<dbReference type="Proteomes" id="UP000789901">
    <property type="component" value="Unassembled WGS sequence"/>
</dbReference>
<protein>
    <submittedName>
        <fullName evidence="2">8307_t:CDS:1</fullName>
    </submittedName>
</protein>
<accession>A0ABN7UUY2</accession>
<keyword evidence="3" id="KW-1185">Reference proteome</keyword>
<evidence type="ECO:0000313" key="2">
    <source>
        <dbReference type="EMBL" id="CAG8681004.1"/>
    </source>
</evidence>